<sequence>MVGARLWALFTSRTLHGTSPALLTAFVLLKIAHGCLKAGFKDPAHPSRHDPPFEVHFGLELIKLAATVGWLYVQEKWVDKRRVKHAEQEPLVLQARGEEEATAVESVWGRKQKWVVGALVGGVFFVHHLLLQARAAYSNQVTLDIVDALPILFVILHQFVLLRKGTPLTHITSALLQIVALCLLYRVTKVPQYPHAAYSLLLTSAAVSSLFSLMPFALYTVNADFHRVNRFIFLSTTVAAFIGVFACPAKTRFFPPRSLPRDWVAAFFGLGMYIVEDLLGLAIVHQSSPFTFWAVSLLSTSLNIPLSRLAFPTTISFTNVQMLAAGLALYTGLAYLADASSPHSSNPRKSVSRLNVVLLASTFVPLLAAIVSHGLTPIPHSTESYIWNHENWVREHTTRVVLPHQHSAAYNTTERAWNDTRTCVRRPLPLTSVFDGPGDRPDFHAFDDVLVVVFFSHARYDINLDGYREAYSAYFPNLLFIGPASREDRGFTHSYDVALDSYMSHEDLDVGWPKLGGRMAHHMFYTAVKDHPCYGGYLWAPFDALLNIPRLMQFPQDRLWYHSPFATRFVPNPAQTPQGTADMKRDEQVVLKRPPPAQVSDAYKTAYGRYEKNARSWGGAWEWWWGEKYVGLGACLRFFYSQPQHMRDRLAGLTGSEHRVIGGSADTMYIPGHLRADFLDVLGTFLRTDCFLEIALPTTLHLILPADEEIVWVDHWWKNDPPFNTTYVRDLWAAGYEVDSFHSFHWGDVQADGFFGPNRDAVRDVRALLADSFARQGTVPPS</sequence>
<accession>A0A8H6VVW2</accession>
<feature type="transmembrane region" description="Helical" evidence="1">
    <location>
        <begin position="290"/>
        <end position="311"/>
    </location>
</feature>
<dbReference type="RefSeq" id="XP_037214780.1">
    <property type="nucleotide sequence ID" value="XM_037368812.1"/>
</dbReference>
<feature type="transmembrane region" description="Helical" evidence="1">
    <location>
        <begin position="263"/>
        <end position="283"/>
    </location>
</feature>
<protein>
    <submittedName>
        <fullName evidence="2">Uncharacterized protein</fullName>
    </submittedName>
</protein>
<feature type="transmembrane region" description="Helical" evidence="1">
    <location>
        <begin position="231"/>
        <end position="251"/>
    </location>
</feature>
<keyword evidence="1" id="KW-0812">Transmembrane</keyword>
<keyword evidence="3" id="KW-1185">Reference proteome</keyword>
<evidence type="ECO:0000256" key="1">
    <source>
        <dbReference type="SAM" id="Phobius"/>
    </source>
</evidence>
<feature type="transmembrane region" description="Helical" evidence="1">
    <location>
        <begin position="137"/>
        <end position="156"/>
    </location>
</feature>
<dbReference type="OrthoDB" id="408493at2759"/>
<keyword evidence="1" id="KW-0472">Membrane</keyword>
<name>A0A8H6VVW2_9AGAR</name>
<dbReference type="Proteomes" id="UP000636479">
    <property type="component" value="Unassembled WGS sequence"/>
</dbReference>
<feature type="transmembrane region" description="Helical" evidence="1">
    <location>
        <begin position="317"/>
        <end position="336"/>
    </location>
</feature>
<dbReference type="EMBL" id="JACAZF010000012">
    <property type="protein sequence ID" value="KAF7292053.1"/>
    <property type="molecule type" value="Genomic_DNA"/>
</dbReference>
<feature type="transmembrane region" description="Helical" evidence="1">
    <location>
        <begin position="198"/>
        <end position="219"/>
    </location>
</feature>
<feature type="transmembrane region" description="Helical" evidence="1">
    <location>
        <begin position="114"/>
        <end position="131"/>
    </location>
</feature>
<evidence type="ECO:0000313" key="2">
    <source>
        <dbReference type="EMBL" id="KAF7292053.1"/>
    </source>
</evidence>
<gene>
    <name evidence="2" type="ORF">MIND_01231400</name>
</gene>
<evidence type="ECO:0000313" key="3">
    <source>
        <dbReference type="Proteomes" id="UP000636479"/>
    </source>
</evidence>
<keyword evidence="1" id="KW-1133">Transmembrane helix</keyword>
<dbReference type="AlphaFoldDB" id="A0A8H6VVW2"/>
<feature type="transmembrane region" description="Helical" evidence="1">
    <location>
        <begin position="356"/>
        <end position="375"/>
    </location>
</feature>
<feature type="transmembrane region" description="Helical" evidence="1">
    <location>
        <begin position="168"/>
        <end position="186"/>
    </location>
</feature>
<reference evidence="2" key="1">
    <citation type="submission" date="2020-05" db="EMBL/GenBank/DDBJ databases">
        <title>Mycena genomes resolve the evolution of fungal bioluminescence.</title>
        <authorList>
            <person name="Tsai I.J."/>
        </authorList>
    </citation>
    <scope>NUCLEOTIDE SEQUENCE</scope>
    <source>
        <strain evidence="2">171206Taipei</strain>
    </source>
</reference>
<comment type="caution">
    <text evidence="2">The sequence shown here is derived from an EMBL/GenBank/DDBJ whole genome shotgun (WGS) entry which is preliminary data.</text>
</comment>
<organism evidence="2 3">
    <name type="scientific">Mycena indigotica</name>
    <dbReference type="NCBI Taxonomy" id="2126181"/>
    <lineage>
        <taxon>Eukaryota</taxon>
        <taxon>Fungi</taxon>
        <taxon>Dikarya</taxon>
        <taxon>Basidiomycota</taxon>
        <taxon>Agaricomycotina</taxon>
        <taxon>Agaricomycetes</taxon>
        <taxon>Agaricomycetidae</taxon>
        <taxon>Agaricales</taxon>
        <taxon>Marasmiineae</taxon>
        <taxon>Mycenaceae</taxon>
        <taxon>Mycena</taxon>
    </lineage>
</organism>
<dbReference type="GeneID" id="59351328"/>
<proteinExistence type="predicted"/>